<evidence type="ECO:0000313" key="4">
    <source>
        <dbReference type="Proteomes" id="UP000824062"/>
    </source>
</evidence>
<feature type="compositionally biased region" description="Basic and acidic residues" evidence="1">
    <location>
        <begin position="42"/>
        <end position="63"/>
    </location>
</feature>
<reference evidence="3" key="1">
    <citation type="journal article" date="2021" name="PeerJ">
        <title>Extensive microbial diversity within the chicken gut microbiome revealed by metagenomics and culture.</title>
        <authorList>
            <person name="Gilroy R."/>
            <person name="Ravi A."/>
            <person name="Getino M."/>
            <person name="Pursley I."/>
            <person name="Horton D.L."/>
            <person name="Alikhan N.F."/>
            <person name="Baker D."/>
            <person name="Gharbi K."/>
            <person name="Hall N."/>
            <person name="Watson M."/>
            <person name="Adriaenssens E.M."/>
            <person name="Foster-Nyarko E."/>
            <person name="Jarju S."/>
            <person name="Secka A."/>
            <person name="Antonio M."/>
            <person name="Oren A."/>
            <person name="Chaudhuri R.R."/>
            <person name="La Ragione R."/>
            <person name="Hildebrand F."/>
            <person name="Pallen M.J."/>
        </authorList>
    </citation>
    <scope>NUCLEOTIDE SEQUENCE</scope>
    <source>
        <strain evidence="3">ChiHjej12B11-14209</strain>
    </source>
</reference>
<name>A0A9D2JF28_9ACTN</name>
<dbReference type="EMBL" id="DXBM01000043">
    <property type="protein sequence ID" value="HIZ46314.1"/>
    <property type="molecule type" value="Genomic_DNA"/>
</dbReference>
<feature type="compositionally biased region" description="Low complexity" evidence="1">
    <location>
        <begin position="7"/>
        <end position="18"/>
    </location>
</feature>
<sequence length="488" mass="50950">MAEPTKEPAGTGETPGEPEVVEEREEPGAPDAEETLAGRTATLERDREAPTERRPPVIEEAPRPDGAPDDAGEGPAGSGAVGRFLRGRAALLARLVREHRAAAAALGLLAVAACVLLALALARAGAVPSAEVVAADARESFSAPGRPAGAFDASGELVTQQVDVRSVSRSQSAPEGTTPPFGASGYATAEVVITYVGQGVRAQRGAQLDYALVNGEWMLVGSSEDGLSWQATSGVGQELVLDAAWSLLARADEGTGDNGASLTDIYEESGVTLESEVFDEEGQTDTVVLAFSREGEFLSYSCRLTVTFSFAQASGQWDVSGATVGDGARTPDLDSLLGTWEGAFQSQRTDGTRCLAGRSAGLSLNVLGTSVSDSTVMLSGELSGLAHYHAHPSEDREACEGDFAFENVPFLARLSGDRFGSGPLEFVATLPEDVDGQVSLTLHFGTADDPGLVEALAETSHSYTETALFIPYERTVTYTDAFTLVRAE</sequence>
<evidence type="ECO:0000313" key="3">
    <source>
        <dbReference type="EMBL" id="HIZ46314.1"/>
    </source>
</evidence>
<reference evidence="3" key="2">
    <citation type="submission" date="2021-04" db="EMBL/GenBank/DDBJ databases">
        <authorList>
            <person name="Gilroy R."/>
        </authorList>
    </citation>
    <scope>NUCLEOTIDE SEQUENCE</scope>
    <source>
        <strain evidence="3">ChiHjej12B11-14209</strain>
    </source>
</reference>
<keyword evidence="2" id="KW-1133">Transmembrane helix</keyword>
<feature type="transmembrane region" description="Helical" evidence="2">
    <location>
        <begin position="101"/>
        <end position="122"/>
    </location>
</feature>
<proteinExistence type="predicted"/>
<comment type="caution">
    <text evidence="3">The sequence shown here is derived from an EMBL/GenBank/DDBJ whole genome shotgun (WGS) entry which is preliminary data.</text>
</comment>
<evidence type="ECO:0000256" key="1">
    <source>
        <dbReference type="SAM" id="MobiDB-lite"/>
    </source>
</evidence>
<dbReference type="Proteomes" id="UP000824062">
    <property type="component" value="Unassembled WGS sequence"/>
</dbReference>
<organism evidence="3 4">
    <name type="scientific">Candidatus Olsenella pullistercoris</name>
    <dbReference type="NCBI Taxonomy" id="2838712"/>
    <lineage>
        <taxon>Bacteria</taxon>
        <taxon>Bacillati</taxon>
        <taxon>Actinomycetota</taxon>
        <taxon>Coriobacteriia</taxon>
        <taxon>Coriobacteriales</taxon>
        <taxon>Atopobiaceae</taxon>
        <taxon>Olsenella</taxon>
    </lineage>
</organism>
<feature type="region of interest" description="Disordered" evidence="1">
    <location>
        <begin position="1"/>
        <end position="80"/>
    </location>
</feature>
<evidence type="ECO:0000256" key="2">
    <source>
        <dbReference type="SAM" id="Phobius"/>
    </source>
</evidence>
<keyword evidence="2" id="KW-0472">Membrane</keyword>
<protein>
    <submittedName>
        <fullName evidence="3">Uncharacterized protein</fullName>
    </submittedName>
</protein>
<gene>
    <name evidence="3" type="ORF">IAA19_04770</name>
</gene>
<dbReference type="AlphaFoldDB" id="A0A9D2JF28"/>
<keyword evidence="2" id="KW-0812">Transmembrane</keyword>
<accession>A0A9D2JF28</accession>